<dbReference type="InterPro" id="IPR043502">
    <property type="entry name" value="DNA/RNA_pol_sf"/>
</dbReference>
<dbReference type="AlphaFoldDB" id="A0A5B7GL62"/>
<evidence type="ECO:0000256" key="1">
    <source>
        <dbReference type="SAM" id="MobiDB-lite"/>
    </source>
</evidence>
<comment type="caution">
    <text evidence="2">The sequence shown here is derived from an EMBL/GenBank/DDBJ whole genome shotgun (WGS) entry which is preliminary data.</text>
</comment>
<dbReference type="GO" id="GO:0071897">
    <property type="term" value="P:DNA biosynthetic process"/>
    <property type="evidence" value="ECO:0007669"/>
    <property type="project" value="UniProtKB-ARBA"/>
</dbReference>
<dbReference type="SUPFAM" id="SSF56672">
    <property type="entry name" value="DNA/RNA polymerases"/>
    <property type="match status" value="1"/>
</dbReference>
<feature type="compositionally biased region" description="Polar residues" evidence="1">
    <location>
        <begin position="14"/>
        <end position="27"/>
    </location>
</feature>
<name>A0A5B7GL62_PORTR</name>
<sequence>MASASAELGLSIGGQESTGNDSESTSIGFNEELRAGDVIGRLPHMEESTLNSLSQWEALSASKALDAIGSIAQHAVNQAVLWNDFFSAAEQDSLRVRGASAGYDEWHEETGSLVACVPDGQLYSPSWVLKRQAYLKKGELRDVADLPLACLGTVECCFALDGRSTRQEVFVVKTARNLFLSLMACKELGLVPDTFPFHIPTAAGTGVEPVSDPGLPPTPKRSSSFAKRKVDFVGFSLGWEQYKPSSDKLAAIKQFPMLSQPTITDIWSWYGLVNQLAPFMATAPAMEPFRALLRKPAGKRIYWDLQLQRNFELAKDTICRLEGITKDQETVQQAAVVDPSYQLLLTRVLANDWPAHRGEEIACLHPYYAVRDRLAGLVTYTF</sequence>
<dbReference type="Proteomes" id="UP000324222">
    <property type="component" value="Unassembled WGS sequence"/>
</dbReference>
<feature type="region of interest" description="Disordered" evidence="1">
    <location>
        <begin position="1"/>
        <end position="27"/>
    </location>
</feature>
<reference evidence="2 3" key="1">
    <citation type="submission" date="2019-05" db="EMBL/GenBank/DDBJ databases">
        <title>Another draft genome of Portunus trituberculatus and its Hox gene families provides insights of decapod evolution.</title>
        <authorList>
            <person name="Jeong J.-H."/>
            <person name="Song I."/>
            <person name="Kim S."/>
            <person name="Choi T."/>
            <person name="Kim D."/>
            <person name="Ryu S."/>
            <person name="Kim W."/>
        </authorList>
    </citation>
    <scope>NUCLEOTIDE SEQUENCE [LARGE SCALE GENOMIC DNA]</scope>
    <source>
        <tissue evidence="2">Muscle</tissue>
    </source>
</reference>
<protein>
    <submittedName>
        <fullName evidence="2">Uncharacterized protein</fullName>
    </submittedName>
</protein>
<accession>A0A5B7GL62</accession>
<keyword evidence="3" id="KW-1185">Reference proteome</keyword>
<evidence type="ECO:0000313" key="3">
    <source>
        <dbReference type="Proteomes" id="UP000324222"/>
    </source>
</evidence>
<organism evidence="2 3">
    <name type="scientific">Portunus trituberculatus</name>
    <name type="common">Swimming crab</name>
    <name type="synonym">Neptunus trituberculatus</name>
    <dbReference type="NCBI Taxonomy" id="210409"/>
    <lineage>
        <taxon>Eukaryota</taxon>
        <taxon>Metazoa</taxon>
        <taxon>Ecdysozoa</taxon>
        <taxon>Arthropoda</taxon>
        <taxon>Crustacea</taxon>
        <taxon>Multicrustacea</taxon>
        <taxon>Malacostraca</taxon>
        <taxon>Eumalacostraca</taxon>
        <taxon>Eucarida</taxon>
        <taxon>Decapoda</taxon>
        <taxon>Pleocyemata</taxon>
        <taxon>Brachyura</taxon>
        <taxon>Eubrachyura</taxon>
        <taxon>Portunoidea</taxon>
        <taxon>Portunidae</taxon>
        <taxon>Portuninae</taxon>
        <taxon>Portunus</taxon>
    </lineage>
</organism>
<dbReference type="OrthoDB" id="2286242at2759"/>
<gene>
    <name evidence="2" type="ORF">E2C01_052295</name>
</gene>
<dbReference type="EMBL" id="VSRR010015545">
    <property type="protein sequence ID" value="MPC58299.1"/>
    <property type="molecule type" value="Genomic_DNA"/>
</dbReference>
<proteinExistence type="predicted"/>
<evidence type="ECO:0000313" key="2">
    <source>
        <dbReference type="EMBL" id="MPC58299.1"/>
    </source>
</evidence>